<keyword evidence="4" id="KW-1185">Reference proteome</keyword>
<dbReference type="AlphaFoldDB" id="A0A1Y6B7V8"/>
<dbReference type="GO" id="GO:0016491">
    <property type="term" value="F:oxidoreductase activity"/>
    <property type="evidence" value="ECO:0007669"/>
    <property type="project" value="UniProtKB-KW"/>
</dbReference>
<evidence type="ECO:0000256" key="1">
    <source>
        <dbReference type="ARBA" id="ARBA00023002"/>
    </source>
</evidence>
<sequence>MAERFDAIVIGAGVIGAAVGLELARKGWKTLNLDRLPTAGYGSTGGSCAIIRTHYSTVEGAALAYEGYFYWKDWAGHLGVEDERGLARFHDTGCLVMKTESNGQLRKIVANMASLGIPYQEWDAATVERKLPHLRLDRFAPAKRPEDPGFGEPTGGRLEGGVFFPAAGYINDPQLSAHNLQRAAEAAGGTFRFNARVTEIRKDGEGRIAGVTLADGSAIDAPVVVNVAGPHSYKLNEMAGATGDMTIKTRALKQEVVHVPMPVADWDKVGIVTSDSDISCYTRPEKGNFLLIGSEDPECDPREWVDPDDYDTNFTEQWRIQALRTAQRIPTLGIPSQMKGVVELYDVSDDWIPIYDASSVPGWYMAIGTSGNQFKNAPVAGVMMAELVEKVQAGHDHDAEPLQLHLRHTGRTIDLGFYSRRREINRESSFSVLG</sequence>
<organism evidence="3 4">
    <name type="scientific">Tistlia consotensis USBA 355</name>
    <dbReference type="NCBI Taxonomy" id="560819"/>
    <lineage>
        <taxon>Bacteria</taxon>
        <taxon>Pseudomonadati</taxon>
        <taxon>Pseudomonadota</taxon>
        <taxon>Alphaproteobacteria</taxon>
        <taxon>Rhodospirillales</taxon>
        <taxon>Rhodovibrionaceae</taxon>
        <taxon>Tistlia</taxon>
    </lineage>
</organism>
<name>A0A1Y6B7V8_9PROT</name>
<dbReference type="Gene3D" id="3.30.9.10">
    <property type="entry name" value="D-Amino Acid Oxidase, subunit A, domain 2"/>
    <property type="match status" value="1"/>
</dbReference>
<keyword evidence="1" id="KW-0560">Oxidoreductase</keyword>
<reference evidence="3 4" key="1">
    <citation type="submission" date="2017-04" db="EMBL/GenBank/DDBJ databases">
        <authorList>
            <person name="Afonso C.L."/>
            <person name="Miller P.J."/>
            <person name="Scott M.A."/>
            <person name="Spackman E."/>
            <person name="Goraichik I."/>
            <person name="Dimitrov K.M."/>
            <person name="Suarez D.L."/>
            <person name="Swayne D.E."/>
        </authorList>
    </citation>
    <scope>NUCLEOTIDE SEQUENCE [LARGE SCALE GENOMIC DNA]</scope>
    <source>
        <strain evidence="3 4">USBA 355</strain>
    </source>
</reference>
<dbReference type="RefSeq" id="WP_085120609.1">
    <property type="nucleotide sequence ID" value="NZ_FWZX01000001.1"/>
</dbReference>
<proteinExistence type="predicted"/>
<dbReference type="InterPro" id="IPR036188">
    <property type="entry name" value="FAD/NAD-bd_sf"/>
</dbReference>
<evidence type="ECO:0000313" key="3">
    <source>
        <dbReference type="EMBL" id="SME89780.1"/>
    </source>
</evidence>
<dbReference type="STRING" id="560819.SAMN05428998_101253"/>
<gene>
    <name evidence="3" type="ORF">SAMN05428998_101253</name>
</gene>
<dbReference type="InterPro" id="IPR006076">
    <property type="entry name" value="FAD-dep_OxRdtase"/>
</dbReference>
<evidence type="ECO:0000259" key="2">
    <source>
        <dbReference type="Pfam" id="PF01266"/>
    </source>
</evidence>
<dbReference type="EMBL" id="FWZX01000001">
    <property type="protein sequence ID" value="SME89780.1"/>
    <property type="molecule type" value="Genomic_DNA"/>
</dbReference>
<dbReference type="PANTHER" id="PTHR13847">
    <property type="entry name" value="SARCOSINE DEHYDROGENASE-RELATED"/>
    <property type="match status" value="1"/>
</dbReference>
<dbReference type="GO" id="GO:0005737">
    <property type="term" value="C:cytoplasm"/>
    <property type="evidence" value="ECO:0007669"/>
    <property type="project" value="TreeGrafter"/>
</dbReference>
<dbReference type="Gene3D" id="3.50.50.60">
    <property type="entry name" value="FAD/NAD(P)-binding domain"/>
    <property type="match status" value="1"/>
</dbReference>
<feature type="domain" description="FAD dependent oxidoreductase" evidence="2">
    <location>
        <begin position="6"/>
        <end position="387"/>
    </location>
</feature>
<dbReference type="Proteomes" id="UP000192917">
    <property type="component" value="Unassembled WGS sequence"/>
</dbReference>
<dbReference type="SUPFAM" id="SSF51905">
    <property type="entry name" value="FAD/NAD(P)-binding domain"/>
    <property type="match status" value="1"/>
</dbReference>
<evidence type="ECO:0000313" key="4">
    <source>
        <dbReference type="Proteomes" id="UP000192917"/>
    </source>
</evidence>
<protein>
    <submittedName>
        <fullName evidence="3">Sarcosine oxidase subunit beta</fullName>
    </submittedName>
</protein>
<dbReference type="PANTHER" id="PTHR13847:SF287">
    <property type="entry name" value="FAD-DEPENDENT OXIDOREDUCTASE DOMAIN-CONTAINING PROTEIN 1"/>
    <property type="match status" value="1"/>
</dbReference>
<dbReference type="Pfam" id="PF01266">
    <property type="entry name" value="DAO"/>
    <property type="match status" value="1"/>
</dbReference>
<accession>A0A1Y6B7V8</accession>